<reference evidence="10 12" key="1">
    <citation type="submission" date="2015-09" db="EMBL/GenBank/DDBJ databases">
        <authorList>
            <consortium name="Pathogen Informatics"/>
        </authorList>
    </citation>
    <scope>NUCLEOTIDE SEQUENCE [LARGE SCALE GENOMIC DNA]</scope>
    <source>
        <strain evidence="10 12">2789STDY5834970</strain>
    </source>
</reference>
<dbReference type="PANTHER" id="PTHR38438:SF1">
    <property type="entry name" value="RIBOFLAVIN TRANSPORTER RIBU"/>
    <property type="match status" value="1"/>
</dbReference>
<evidence type="ECO:0000256" key="5">
    <source>
        <dbReference type="ARBA" id="ARBA00022692"/>
    </source>
</evidence>
<name>A0A173RAT1_9FIRM</name>
<keyword evidence="6 9" id="KW-1133">Transmembrane helix</keyword>
<gene>
    <name evidence="10" type="primary">fmnP</name>
    <name evidence="11" type="ORF">C4N24_08340</name>
    <name evidence="10" type="ORF">ERS852582_00369</name>
</gene>
<keyword evidence="5 9" id="KW-0812">Transmembrane</keyword>
<keyword evidence="3 8" id="KW-0813">Transport</keyword>
<evidence type="ECO:0000256" key="7">
    <source>
        <dbReference type="ARBA" id="ARBA00023136"/>
    </source>
</evidence>
<dbReference type="OrthoDB" id="9809216at2"/>
<protein>
    <recommendedName>
        <fullName evidence="8">Riboflavin transporter</fullName>
    </recommendedName>
</protein>
<evidence type="ECO:0000256" key="4">
    <source>
        <dbReference type="ARBA" id="ARBA00022475"/>
    </source>
</evidence>
<dbReference type="InterPro" id="IPR024529">
    <property type="entry name" value="ECF_trnsprt_substrate-spec"/>
</dbReference>
<evidence type="ECO:0000313" key="11">
    <source>
        <dbReference type="EMBL" id="RAW57219.1"/>
    </source>
</evidence>
<evidence type="ECO:0000313" key="13">
    <source>
        <dbReference type="Proteomes" id="UP000251281"/>
    </source>
</evidence>
<feature type="transmembrane region" description="Helical" evidence="9">
    <location>
        <begin position="12"/>
        <end position="32"/>
    </location>
</feature>
<dbReference type="InterPro" id="IPR025720">
    <property type="entry name" value="RibU"/>
</dbReference>
<dbReference type="RefSeq" id="WP_055184785.1">
    <property type="nucleotide sequence ID" value="NZ_CYXN01000001.1"/>
</dbReference>
<sequence length="199" mass="21658">MKKNTTHNLTVAAMLSAVAFILMFIEFPLPMLIPSFVKMDFSDLPALLGAFALGPVYGVVISFMKNLLHIIIKGTSTACVGELCNFMLGAVFSAVAGFVYKRHKSRKTAILGAIAGAAAMAVFSVPSNYFITYPAYVQFYHMPLEAILGMYQAILPSADSLIKCLVIFNMPFTLVKGLLDAVLCLLIYKPLSPILHGRK</sequence>
<comment type="subcellular location">
    <subcellularLocation>
        <location evidence="1">Cell membrane</location>
        <topology evidence="1">Multi-pass membrane protein</topology>
    </subcellularLocation>
</comment>
<evidence type="ECO:0000256" key="1">
    <source>
        <dbReference type="ARBA" id="ARBA00004651"/>
    </source>
</evidence>
<dbReference type="Pfam" id="PF12822">
    <property type="entry name" value="ECF_trnsprt"/>
    <property type="match status" value="1"/>
</dbReference>
<dbReference type="PIRSF" id="PIRSF037778">
    <property type="entry name" value="UCP037778_transp_RibU"/>
    <property type="match status" value="1"/>
</dbReference>
<comment type="similarity">
    <text evidence="2 8">Belongs to the prokaryotic riboflavin transporter (P-RFT) (TC 2.A.87) family.</text>
</comment>
<feature type="transmembrane region" description="Helical" evidence="9">
    <location>
        <begin position="44"/>
        <end position="64"/>
    </location>
</feature>
<keyword evidence="4 8" id="KW-1003">Cell membrane</keyword>
<comment type="function">
    <text evidence="8">Probably a riboflavin-binding protein that interacts with the energy-coupling factor (ECF) ABC-transporter complex.</text>
</comment>
<evidence type="ECO:0000256" key="8">
    <source>
        <dbReference type="PIRNR" id="PIRNR037778"/>
    </source>
</evidence>
<dbReference type="Gene3D" id="1.10.1760.20">
    <property type="match status" value="1"/>
</dbReference>
<feature type="transmembrane region" description="Helical" evidence="9">
    <location>
        <begin position="166"/>
        <end position="188"/>
    </location>
</feature>
<dbReference type="Proteomes" id="UP000095649">
    <property type="component" value="Unassembled WGS sequence"/>
</dbReference>
<evidence type="ECO:0000256" key="3">
    <source>
        <dbReference type="ARBA" id="ARBA00022448"/>
    </source>
</evidence>
<proteinExistence type="inferred from homology"/>
<evidence type="ECO:0000313" key="10">
    <source>
        <dbReference type="EMBL" id="CUM74719.1"/>
    </source>
</evidence>
<keyword evidence="7 8" id="KW-0472">Membrane</keyword>
<dbReference type="Proteomes" id="UP000251281">
    <property type="component" value="Unassembled WGS sequence"/>
</dbReference>
<evidence type="ECO:0000256" key="9">
    <source>
        <dbReference type="SAM" id="Phobius"/>
    </source>
</evidence>
<dbReference type="EMBL" id="CYXN01000001">
    <property type="protein sequence ID" value="CUM74719.1"/>
    <property type="molecule type" value="Genomic_DNA"/>
</dbReference>
<dbReference type="EMBL" id="PRLD01000007">
    <property type="protein sequence ID" value="RAW57219.1"/>
    <property type="molecule type" value="Genomic_DNA"/>
</dbReference>
<dbReference type="AlphaFoldDB" id="A0A173RAT1"/>
<feature type="transmembrane region" description="Helical" evidence="9">
    <location>
        <begin position="110"/>
        <end position="131"/>
    </location>
</feature>
<accession>A0A173RAT1</accession>
<dbReference type="PANTHER" id="PTHR38438">
    <property type="entry name" value="RIBOFLAVIN TRANSPORTER RIBU"/>
    <property type="match status" value="1"/>
</dbReference>
<dbReference type="GO" id="GO:0032217">
    <property type="term" value="F:riboflavin transmembrane transporter activity"/>
    <property type="evidence" value="ECO:0007669"/>
    <property type="project" value="UniProtKB-UniRule"/>
</dbReference>
<evidence type="ECO:0000256" key="2">
    <source>
        <dbReference type="ARBA" id="ARBA00005540"/>
    </source>
</evidence>
<evidence type="ECO:0000313" key="12">
    <source>
        <dbReference type="Proteomes" id="UP000095649"/>
    </source>
</evidence>
<evidence type="ECO:0000256" key="6">
    <source>
        <dbReference type="ARBA" id="ARBA00022989"/>
    </source>
</evidence>
<dbReference type="GO" id="GO:0005886">
    <property type="term" value="C:plasma membrane"/>
    <property type="evidence" value="ECO:0007669"/>
    <property type="project" value="UniProtKB-SubCell"/>
</dbReference>
<organism evidence="10 12">
    <name type="scientific">Faecalibacterium prausnitzii</name>
    <dbReference type="NCBI Taxonomy" id="853"/>
    <lineage>
        <taxon>Bacteria</taxon>
        <taxon>Bacillati</taxon>
        <taxon>Bacillota</taxon>
        <taxon>Clostridia</taxon>
        <taxon>Eubacteriales</taxon>
        <taxon>Oscillospiraceae</taxon>
        <taxon>Faecalibacterium</taxon>
    </lineage>
</organism>
<reference evidence="11 13" key="2">
    <citation type="submission" date="2018-02" db="EMBL/GenBank/DDBJ databases">
        <title>Complete genome sequencing of Faecalibacterium prausnitzii strains isolated from the human gut.</title>
        <authorList>
            <person name="Fitzgerald B.C."/>
            <person name="Shkoporov A.N."/>
            <person name="Ross P.R."/>
            <person name="Hill C."/>
        </authorList>
    </citation>
    <scope>NUCLEOTIDE SEQUENCE [LARGE SCALE GENOMIC DNA]</scope>
    <source>
        <strain evidence="11 13">APC923/51-1</strain>
    </source>
</reference>